<sequence length="384" mass="42349">VLRRVKSSELLPSWAFPIIGIVLLTGALLLLLALQTFDAGDLASNKTPPNDPPENAIGTAGARTADIAFFLTGYAAHMIPFLLIIFGVSLVTPYLDHLRHKWKGWVAALVYMVSVMGLLEVYKDGFKGLIDSHGMPSLGGILGMGIHFLFQWFGVIGSTIIYSALLLSSLYFLTNLQPVELWHWTVDTWENWRERRIDPGSATGGPSQKTIKRKTKRLERDLVRQKKAIKHEIGQAAAELEADQGLGADLKPIPEPTVRDLSISDKKRRKKAEEEAEPDPDEVEMGEVISAQEVKASTEEQLTETDTPDTEELQSEESSEPTEHEVANTADILSQTEPDETPPDEEKETDAPPKLKLPKRLAKTKGATAVAKTPKVDGYKLPKS</sequence>
<feature type="compositionally biased region" description="Low complexity" evidence="6">
    <location>
        <begin position="364"/>
        <end position="373"/>
    </location>
</feature>
<evidence type="ECO:0000256" key="4">
    <source>
        <dbReference type="ARBA" id="ARBA00022989"/>
    </source>
</evidence>
<name>A0A381XZK2_9ZZZZ</name>
<evidence type="ECO:0000256" key="6">
    <source>
        <dbReference type="SAM" id="MobiDB-lite"/>
    </source>
</evidence>
<feature type="region of interest" description="Disordered" evidence="6">
    <location>
        <begin position="196"/>
        <end position="216"/>
    </location>
</feature>
<feature type="domain" description="DNA translocase FtsK 4TM region" evidence="8">
    <location>
        <begin position="18"/>
        <end position="185"/>
    </location>
</feature>
<evidence type="ECO:0000259" key="8">
    <source>
        <dbReference type="Pfam" id="PF13491"/>
    </source>
</evidence>
<keyword evidence="4 7" id="KW-1133">Transmembrane helix</keyword>
<feature type="non-terminal residue" evidence="9">
    <location>
        <position position="384"/>
    </location>
</feature>
<evidence type="ECO:0000256" key="7">
    <source>
        <dbReference type="SAM" id="Phobius"/>
    </source>
</evidence>
<keyword evidence="2" id="KW-1003">Cell membrane</keyword>
<feature type="transmembrane region" description="Helical" evidence="7">
    <location>
        <begin position="67"/>
        <end position="92"/>
    </location>
</feature>
<comment type="subcellular location">
    <subcellularLocation>
        <location evidence="1">Cell membrane</location>
        <topology evidence="1">Multi-pass membrane protein</topology>
    </subcellularLocation>
</comment>
<feature type="transmembrane region" description="Helical" evidence="7">
    <location>
        <begin position="104"/>
        <end position="122"/>
    </location>
</feature>
<evidence type="ECO:0000256" key="1">
    <source>
        <dbReference type="ARBA" id="ARBA00004651"/>
    </source>
</evidence>
<reference evidence="9" key="1">
    <citation type="submission" date="2018-05" db="EMBL/GenBank/DDBJ databases">
        <authorList>
            <person name="Lanie J.A."/>
            <person name="Ng W.-L."/>
            <person name="Kazmierczak K.M."/>
            <person name="Andrzejewski T.M."/>
            <person name="Davidsen T.M."/>
            <person name="Wayne K.J."/>
            <person name="Tettelin H."/>
            <person name="Glass J.I."/>
            <person name="Rusch D."/>
            <person name="Podicherti R."/>
            <person name="Tsui H.-C.T."/>
            <person name="Winkler M.E."/>
        </authorList>
    </citation>
    <scope>NUCLEOTIDE SEQUENCE</scope>
</reference>
<feature type="region of interest" description="Disordered" evidence="6">
    <location>
        <begin position="247"/>
        <end position="384"/>
    </location>
</feature>
<feature type="compositionally biased region" description="Basic and acidic residues" evidence="6">
    <location>
        <begin position="374"/>
        <end position="384"/>
    </location>
</feature>
<feature type="compositionally biased region" description="Acidic residues" evidence="6">
    <location>
        <begin position="301"/>
        <end position="320"/>
    </location>
</feature>
<organism evidence="9">
    <name type="scientific">marine metagenome</name>
    <dbReference type="NCBI Taxonomy" id="408172"/>
    <lineage>
        <taxon>unclassified sequences</taxon>
        <taxon>metagenomes</taxon>
        <taxon>ecological metagenomes</taxon>
    </lineage>
</organism>
<feature type="transmembrane region" description="Helical" evidence="7">
    <location>
        <begin position="142"/>
        <end position="167"/>
    </location>
</feature>
<dbReference type="AlphaFoldDB" id="A0A381XZK2"/>
<protein>
    <recommendedName>
        <fullName evidence="8">DNA translocase FtsK 4TM region domain-containing protein</fullName>
    </recommendedName>
</protein>
<dbReference type="EMBL" id="UINC01016976">
    <property type="protein sequence ID" value="SVA70256.1"/>
    <property type="molecule type" value="Genomic_DNA"/>
</dbReference>
<feature type="compositionally biased region" description="Acidic residues" evidence="6">
    <location>
        <begin position="337"/>
        <end position="348"/>
    </location>
</feature>
<proteinExistence type="predicted"/>
<evidence type="ECO:0000313" key="9">
    <source>
        <dbReference type="EMBL" id="SVA70256.1"/>
    </source>
</evidence>
<feature type="compositionally biased region" description="Acidic residues" evidence="6">
    <location>
        <begin position="274"/>
        <end position="285"/>
    </location>
</feature>
<evidence type="ECO:0000256" key="5">
    <source>
        <dbReference type="ARBA" id="ARBA00023136"/>
    </source>
</evidence>
<accession>A0A381XZK2</accession>
<feature type="non-terminal residue" evidence="9">
    <location>
        <position position="1"/>
    </location>
</feature>
<keyword evidence="5 7" id="KW-0472">Membrane</keyword>
<evidence type="ECO:0000256" key="3">
    <source>
        <dbReference type="ARBA" id="ARBA00022692"/>
    </source>
</evidence>
<dbReference type="InterPro" id="IPR025199">
    <property type="entry name" value="FtsK_4TM"/>
</dbReference>
<evidence type="ECO:0000256" key="2">
    <source>
        <dbReference type="ARBA" id="ARBA00022475"/>
    </source>
</evidence>
<keyword evidence="3 7" id="KW-0812">Transmembrane</keyword>
<feature type="transmembrane region" description="Helical" evidence="7">
    <location>
        <begin position="12"/>
        <end position="34"/>
    </location>
</feature>
<dbReference type="GO" id="GO:0005886">
    <property type="term" value="C:plasma membrane"/>
    <property type="evidence" value="ECO:0007669"/>
    <property type="project" value="UniProtKB-SubCell"/>
</dbReference>
<gene>
    <name evidence="9" type="ORF">METZ01_LOCUS123110</name>
</gene>
<dbReference type="Pfam" id="PF13491">
    <property type="entry name" value="FtsK_4TM"/>
    <property type="match status" value="1"/>
</dbReference>